<protein>
    <submittedName>
        <fullName evidence="1">Uncharacterized protein</fullName>
    </submittedName>
</protein>
<gene>
    <name evidence="1" type="ORF">CCUS01_11896</name>
</gene>
<organism evidence="1 2">
    <name type="scientific">Colletotrichum cuscutae</name>
    <dbReference type="NCBI Taxonomy" id="1209917"/>
    <lineage>
        <taxon>Eukaryota</taxon>
        <taxon>Fungi</taxon>
        <taxon>Dikarya</taxon>
        <taxon>Ascomycota</taxon>
        <taxon>Pezizomycotina</taxon>
        <taxon>Sordariomycetes</taxon>
        <taxon>Hypocreomycetidae</taxon>
        <taxon>Glomerellales</taxon>
        <taxon>Glomerellaceae</taxon>
        <taxon>Colletotrichum</taxon>
        <taxon>Colletotrichum acutatum species complex</taxon>
    </lineage>
</organism>
<evidence type="ECO:0000313" key="2">
    <source>
        <dbReference type="Proteomes" id="UP001239213"/>
    </source>
</evidence>
<accession>A0AAI9U236</accession>
<dbReference type="EMBL" id="MPDP01000311">
    <property type="protein sequence ID" value="KAK1448152.1"/>
    <property type="molecule type" value="Genomic_DNA"/>
</dbReference>
<dbReference type="AlphaFoldDB" id="A0AAI9U236"/>
<sequence length="184" mass="19491">MAGRLARIQARSNAEAILTAAGVSLLQDHGTAAAGYPDTLRIRPTGMGWMVGWCRSDPVNAVNIYVLYKPPPWLASLGSRLARLPGHGGYLRPLVMGFGKPKCHFAWKTRAAATLKISTPRARDFMSRLRQGTAGITTAFDIPLPSSIQVLFCSLKSAPLPLVLVPSLAPGLSSPQVAGAPAHA</sequence>
<name>A0AAI9U236_9PEZI</name>
<evidence type="ECO:0000313" key="1">
    <source>
        <dbReference type="EMBL" id="KAK1448152.1"/>
    </source>
</evidence>
<comment type="caution">
    <text evidence="1">The sequence shown here is derived from an EMBL/GenBank/DDBJ whole genome shotgun (WGS) entry which is preliminary data.</text>
</comment>
<proteinExistence type="predicted"/>
<dbReference type="Proteomes" id="UP001239213">
    <property type="component" value="Unassembled WGS sequence"/>
</dbReference>
<reference evidence="1" key="1">
    <citation type="submission" date="2016-11" db="EMBL/GenBank/DDBJ databases">
        <title>The genome sequence of Colletotrichum cuscutae.</title>
        <authorList>
            <person name="Baroncelli R."/>
        </authorList>
    </citation>
    <scope>NUCLEOTIDE SEQUENCE</scope>
    <source>
        <strain evidence="1">IMI 304802</strain>
    </source>
</reference>
<keyword evidence="2" id="KW-1185">Reference proteome</keyword>